<keyword evidence="5" id="KW-0677">Repeat</keyword>
<feature type="compositionally biased region" description="Low complexity" evidence="8">
    <location>
        <begin position="240"/>
        <end position="249"/>
    </location>
</feature>
<dbReference type="PRINTS" id="PR01488">
    <property type="entry name" value="RTXTOXINA"/>
</dbReference>
<evidence type="ECO:0000256" key="6">
    <source>
        <dbReference type="ARBA" id="ARBA00023026"/>
    </source>
</evidence>
<dbReference type="Pfam" id="PF00353">
    <property type="entry name" value="HemolysinCabind"/>
    <property type="match status" value="14"/>
</dbReference>
<keyword evidence="10" id="KW-1185">Reference proteome</keyword>
<dbReference type="SUPFAM" id="SSF117074">
    <property type="entry name" value="Hypothetical protein PA1324"/>
    <property type="match status" value="1"/>
</dbReference>
<dbReference type="InterPro" id="IPR011049">
    <property type="entry name" value="Serralysin-like_metalloprot_C"/>
</dbReference>
<dbReference type="SUPFAM" id="SSF51120">
    <property type="entry name" value="beta-Roll"/>
    <property type="match status" value="7"/>
</dbReference>
<feature type="region of interest" description="Disordered" evidence="8">
    <location>
        <begin position="239"/>
        <end position="264"/>
    </location>
</feature>
<dbReference type="PRINTS" id="PR00313">
    <property type="entry name" value="CABNDNGRPT"/>
</dbReference>
<dbReference type="InterPro" id="IPR013783">
    <property type="entry name" value="Ig-like_fold"/>
</dbReference>
<dbReference type="GO" id="GO:0016020">
    <property type="term" value="C:membrane"/>
    <property type="evidence" value="ECO:0007669"/>
    <property type="project" value="UniProtKB-SubCell"/>
</dbReference>
<organism evidence="9 10">
    <name type="scientific">Roseovarius litoreus</name>
    <dbReference type="NCBI Taxonomy" id="1155722"/>
    <lineage>
        <taxon>Bacteria</taxon>
        <taxon>Pseudomonadati</taxon>
        <taxon>Pseudomonadota</taxon>
        <taxon>Alphaproteobacteria</taxon>
        <taxon>Rhodobacterales</taxon>
        <taxon>Roseobacteraceae</taxon>
        <taxon>Roseovarius</taxon>
    </lineage>
</organism>
<dbReference type="InterPro" id="IPR001343">
    <property type="entry name" value="Hemolysn_Ca-bd"/>
</dbReference>
<dbReference type="PROSITE" id="PS00330">
    <property type="entry name" value="HEMOLYSIN_CALCIUM"/>
    <property type="match status" value="12"/>
</dbReference>
<dbReference type="Proteomes" id="UP000322545">
    <property type="component" value="Unassembled WGS sequence"/>
</dbReference>
<sequence>MTFFDPKTAVIGGRVFSDSNADNTEFSASGGFEAGLDGQLVQLLDAHGNVIQATHTDHNGFYSFTHLASGDYFVQFPSRINDLTLADKDIGGFREDSDANVDSGLTDPIHLQAGESKTEVDAGYQFQSLPDGVVDGADTGEFMPLHYADAQGDMITNGDDHILGNGGNDNIRAGDGNDFVDGGVGNDYIEGNAGNDTILGGEGNDNLRGGDGNDFIDGGVGDEYIEGNAGHDTILGGEGNDNLRGGNDNDQIEGGTGNDFISGDAGDDRLFGGDGADDLRGGTGKDFLVGGDGNDQLMGGADADALRAGAGDDRLFGEDGNDDMLGGSGDDLMDGGTGDDFMGGQDGDDHMNGGDGNDFVAGDDGADVMKGGAGHDTLVGGAGADLIEGGAGDDLITFDNPFVDNEDPTTDGAGDMIFGGAEGALDNDTLDLRGAGKVTIDQQIDENDEGATKGTVTFADGSTLTFEGIETILSDGDGTVDGAETGEFMPVGYADAQGDVITEGDDRIFGNGGNDDIRSGGGDDFIDGGTGNDNIFGGTGNDFILAGDGDDVVRGREDDDYIDAGAGNDNIMGEEGDDALRGRAGDDFVAGGSGNDDILGEDGNDSLYGDTGDDFIGGGAGDDIVSDALEGFVGGGNDQFYGDDGNDTLLGGDGHDTLVGGADADRIEGGAGDDLITFDNPFVDNEDPTTDGAGDMIFGGAEGALDNDTLDLRGAGKVTIDQQIDENDEGATKGTVTFADGSTLTFEGIETILSDGDGTVDGAETGEFMPVGYADAQGDVITEGDDRIFGNGGNDDIRSGGGDDFIDGGTGNDNIFGGTGNDFILAGDGDDVVRGREDDDYIDAGAGNDNIMGEEGDDALRGRAGDDFVAGGSGNDDILGEDGNDSLYGDTGDDFIGGGAGDDIVSDALEGFVGGGNDQFYGDDGNDTLLGGDGHDTLVGGADADRIEGGAGDDLITFDNPFVDNEDPTTDGAGDMIFGGAEGALDNDTLDLRGAGKVTIDQQIDENDEGATKGTVTFADGSTLTFEGIETILSDGEVNAAPVAVDDAAVALEDGSVTIDVLSNDIDPEEDSLTVTQASAENGTVTVNDDNSLEYTPDPGFFGTDIITYEISDGFGNTDTGEVTVEVEEVPDAPVVDGTAGDDVLLSDFVDEDGDQIDGTDGLNDTIDAGAGNDFVDGGAGDDTFLDNAGNDVYFGNEGNDSYVSQDTGNVFVFVGEDGTGQVQNVTSGELDEVFSVETFVAGEDETGFDGIAFENAISEDDIATQLQGISDNAFGQFFPDAAPPVAFGPEVGLLLSDILGGAVGGSPVGNYLIEGGDEEGQIGEVSFENFEQIFFGVEMSTDREVEERAFEEMRMREELREEEEELDRMGFAM</sequence>
<dbReference type="Gene3D" id="2.60.40.3440">
    <property type="match status" value="1"/>
</dbReference>
<name>A0A1M7JC22_9RHOB</name>
<evidence type="ECO:0000256" key="3">
    <source>
        <dbReference type="ARBA" id="ARBA00022525"/>
    </source>
</evidence>
<dbReference type="InterPro" id="IPR050557">
    <property type="entry name" value="RTX_toxin/Mannuronan_C5-epim"/>
</dbReference>
<keyword evidence="7" id="KW-0472">Membrane</keyword>
<dbReference type="GO" id="GO:0090729">
    <property type="term" value="F:toxin activity"/>
    <property type="evidence" value="ECO:0007669"/>
    <property type="project" value="UniProtKB-KW"/>
</dbReference>
<evidence type="ECO:0000313" key="9">
    <source>
        <dbReference type="EMBL" id="SHM50057.1"/>
    </source>
</evidence>
<accession>A0A1M7JC22</accession>
<evidence type="ECO:0000256" key="2">
    <source>
        <dbReference type="ARBA" id="ARBA00004613"/>
    </source>
</evidence>
<keyword evidence="6" id="KW-0843">Virulence</keyword>
<reference evidence="9 10" key="1">
    <citation type="submission" date="2016-11" db="EMBL/GenBank/DDBJ databases">
        <authorList>
            <person name="Varghese N."/>
            <person name="Submissions S."/>
        </authorList>
    </citation>
    <scope>NUCLEOTIDE SEQUENCE [LARGE SCALE GENOMIC DNA]</scope>
    <source>
        <strain evidence="9 10">DSM 28249</strain>
    </source>
</reference>
<dbReference type="PANTHER" id="PTHR38340">
    <property type="entry name" value="S-LAYER PROTEIN"/>
    <property type="match status" value="1"/>
</dbReference>
<dbReference type="InterPro" id="IPR003995">
    <property type="entry name" value="RTX_toxin_determinant-A"/>
</dbReference>
<dbReference type="GO" id="GO:0005509">
    <property type="term" value="F:calcium ion binding"/>
    <property type="evidence" value="ECO:0007669"/>
    <property type="project" value="InterPro"/>
</dbReference>
<evidence type="ECO:0000256" key="7">
    <source>
        <dbReference type="ARBA" id="ARBA00023136"/>
    </source>
</evidence>
<evidence type="ECO:0000313" key="10">
    <source>
        <dbReference type="Proteomes" id="UP000322545"/>
    </source>
</evidence>
<dbReference type="Gene3D" id="2.150.10.10">
    <property type="entry name" value="Serralysin-like metalloprotease, C-terminal"/>
    <property type="match status" value="7"/>
</dbReference>
<gene>
    <name evidence="9" type="ORF">SAMN05443432_108110</name>
</gene>
<proteinExistence type="predicted"/>
<protein>
    <submittedName>
        <fullName evidence="9">Hemolysin-type calcium-binding repeat-containing protein</fullName>
    </submittedName>
</protein>
<evidence type="ECO:0000256" key="8">
    <source>
        <dbReference type="SAM" id="MobiDB-lite"/>
    </source>
</evidence>
<keyword evidence="4" id="KW-0800">Toxin</keyword>
<evidence type="ECO:0000256" key="4">
    <source>
        <dbReference type="ARBA" id="ARBA00022656"/>
    </source>
</evidence>
<evidence type="ECO:0000256" key="5">
    <source>
        <dbReference type="ARBA" id="ARBA00022737"/>
    </source>
</evidence>
<dbReference type="InterPro" id="IPR018511">
    <property type="entry name" value="Hemolysin-typ_Ca-bd_CS"/>
</dbReference>
<dbReference type="PANTHER" id="PTHR38340:SF1">
    <property type="entry name" value="S-LAYER PROTEIN"/>
    <property type="match status" value="1"/>
</dbReference>
<evidence type="ECO:0000256" key="1">
    <source>
        <dbReference type="ARBA" id="ARBA00004370"/>
    </source>
</evidence>
<dbReference type="GO" id="GO:0005576">
    <property type="term" value="C:extracellular region"/>
    <property type="evidence" value="ECO:0007669"/>
    <property type="project" value="UniProtKB-SubCell"/>
</dbReference>
<comment type="subcellular location">
    <subcellularLocation>
        <location evidence="1">Membrane</location>
    </subcellularLocation>
    <subcellularLocation>
        <location evidence="2">Secreted</location>
    </subcellularLocation>
</comment>
<dbReference type="Gene3D" id="2.60.40.10">
    <property type="entry name" value="Immunoglobulins"/>
    <property type="match status" value="1"/>
</dbReference>
<dbReference type="Pfam" id="PF17963">
    <property type="entry name" value="Big_9"/>
    <property type="match status" value="1"/>
</dbReference>
<dbReference type="EMBL" id="FRCB01000008">
    <property type="protein sequence ID" value="SHM50057.1"/>
    <property type="molecule type" value="Genomic_DNA"/>
</dbReference>
<keyword evidence="3" id="KW-0964">Secreted</keyword>